<reference evidence="2" key="1">
    <citation type="submission" date="2023-03" db="EMBL/GenBank/DDBJ databases">
        <title>Massive genome expansion in bonnet fungi (Mycena s.s.) driven by repeated elements and novel gene families across ecological guilds.</title>
        <authorList>
            <consortium name="Lawrence Berkeley National Laboratory"/>
            <person name="Harder C.B."/>
            <person name="Miyauchi S."/>
            <person name="Viragh M."/>
            <person name="Kuo A."/>
            <person name="Thoen E."/>
            <person name="Andreopoulos B."/>
            <person name="Lu D."/>
            <person name="Skrede I."/>
            <person name="Drula E."/>
            <person name="Henrissat B."/>
            <person name="Morin E."/>
            <person name="Kohler A."/>
            <person name="Barry K."/>
            <person name="LaButti K."/>
            <person name="Morin E."/>
            <person name="Salamov A."/>
            <person name="Lipzen A."/>
            <person name="Mereny Z."/>
            <person name="Hegedus B."/>
            <person name="Baldrian P."/>
            <person name="Stursova M."/>
            <person name="Weitz H."/>
            <person name="Taylor A."/>
            <person name="Grigoriev I.V."/>
            <person name="Nagy L.G."/>
            <person name="Martin F."/>
            <person name="Kauserud H."/>
        </authorList>
    </citation>
    <scope>NUCLEOTIDE SEQUENCE</scope>
    <source>
        <strain evidence="2">CBHHK002</strain>
    </source>
</reference>
<dbReference type="EMBL" id="JARIHO010000006">
    <property type="protein sequence ID" value="KAJ7359124.1"/>
    <property type="molecule type" value="Genomic_DNA"/>
</dbReference>
<comment type="caution">
    <text evidence="2">The sequence shown here is derived from an EMBL/GenBank/DDBJ whole genome shotgun (WGS) entry which is preliminary data.</text>
</comment>
<name>A0AAD7AI44_9AGAR</name>
<gene>
    <name evidence="2" type="ORF">DFH08DRAFT_845096</name>
</gene>
<dbReference type="Proteomes" id="UP001218218">
    <property type="component" value="Unassembled WGS sequence"/>
</dbReference>
<feature type="compositionally biased region" description="Polar residues" evidence="1">
    <location>
        <begin position="390"/>
        <end position="405"/>
    </location>
</feature>
<proteinExistence type="predicted"/>
<organism evidence="2 3">
    <name type="scientific">Mycena albidolilacea</name>
    <dbReference type="NCBI Taxonomy" id="1033008"/>
    <lineage>
        <taxon>Eukaryota</taxon>
        <taxon>Fungi</taxon>
        <taxon>Dikarya</taxon>
        <taxon>Basidiomycota</taxon>
        <taxon>Agaricomycotina</taxon>
        <taxon>Agaricomycetes</taxon>
        <taxon>Agaricomycetidae</taxon>
        <taxon>Agaricales</taxon>
        <taxon>Marasmiineae</taxon>
        <taxon>Mycenaceae</taxon>
        <taxon>Mycena</taxon>
    </lineage>
</organism>
<evidence type="ECO:0000313" key="3">
    <source>
        <dbReference type="Proteomes" id="UP001218218"/>
    </source>
</evidence>
<evidence type="ECO:0000313" key="2">
    <source>
        <dbReference type="EMBL" id="KAJ7359124.1"/>
    </source>
</evidence>
<accession>A0AAD7AI44</accession>
<feature type="region of interest" description="Disordered" evidence="1">
    <location>
        <begin position="374"/>
        <end position="422"/>
    </location>
</feature>
<sequence length="422" mass="46254">MSHANLVVKRAITECIESASFLPPSLPIVDSKDWPILLADNDHRRVLAVLGEEVFEFSLFSLLSRFIGNAASIGLLQATRQAINSAQTLRMIITKIDASLVQGIKQAESGGFHVLVGYIWNRSGKNTDIIISWVHRIFGPLLEVAKKAYSESVTQIRQARLRTAAATTSAPTRSKRRPADLLFLTNLKNLQIAGIRWDIPEVSQPVREAVLRSTPAIISLDGPLDPSVLARGTVSTVDRSDTRRGLAFHAPGLWCNPRSPSSIERESGSLELPGFEDHQSFSHGLLPAVELAPPVSTCRRLEYSVLTVLRHSQPKPLPEALFVALSEKEQLAELLKMALDIHRVNCQDAVVAGTSGTREQGGVYPSDLLVASPKTPNKHRTLKFPIKAKTPQTKTPRAKTPQLSKTPRRQAVGRSPFTPLNA</sequence>
<dbReference type="AlphaFoldDB" id="A0AAD7AI44"/>
<protein>
    <submittedName>
        <fullName evidence="2">Uncharacterized protein</fullName>
    </submittedName>
</protein>
<keyword evidence="3" id="KW-1185">Reference proteome</keyword>
<evidence type="ECO:0000256" key="1">
    <source>
        <dbReference type="SAM" id="MobiDB-lite"/>
    </source>
</evidence>